<dbReference type="GO" id="GO:1904680">
    <property type="term" value="F:peptide transmembrane transporter activity"/>
    <property type="evidence" value="ECO:0007669"/>
    <property type="project" value="TreeGrafter"/>
</dbReference>
<dbReference type="Gene3D" id="3.40.190.10">
    <property type="entry name" value="Periplasmic binding protein-like II"/>
    <property type="match status" value="1"/>
</dbReference>
<evidence type="ECO:0000259" key="3">
    <source>
        <dbReference type="Pfam" id="PF00496"/>
    </source>
</evidence>
<dbReference type="CDD" id="cd08504">
    <property type="entry name" value="PBP2_OppA"/>
    <property type="match status" value="1"/>
</dbReference>
<dbReference type="GO" id="GO:0043190">
    <property type="term" value="C:ATP-binding cassette (ABC) transporter complex"/>
    <property type="evidence" value="ECO:0007669"/>
    <property type="project" value="InterPro"/>
</dbReference>
<comment type="caution">
    <text evidence="4">The sequence shown here is derived from an EMBL/GenBank/DDBJ whole genome shotgun (WGS) entry which is preliminary data.</text>
</comment>
<feature type="chain" id="PRO_5038555292" evidence="2">
    <location>
        <begin position="35"/>
        <end position="603"/>
    </location>
</feature>
<feature type="signal peptide" evidence="2">
    <location>
        <begin position="1"/>
        <end position="34"/>
    </location>
</feature>
<dbReference type="EMBL" id="JAAGOB010000014">
    <property type="protein sequence ID" value="NED97879.1"/>
    <property type="molecule type" value="Genomic_DNA"/>
</dbReference>
<protein>
    <submittedName>
        <fullName evidence="4">Peptide ABC transporter substrate-binding protein</fullName>
    </submittedName>
</protein>
<dbReference type="PANTHER" id="PTHR30290">
    <property type="entry name" value="PERIPLASMIC BINDING COMPONENT OF ABC TRANSPORTER"/>
    <property type="match status" value="1"/>
</dbReference>
<feature type="compositionally biased region" description="Acidic residues" evidence="1">
    <location>
        <begin position="42"/>
        <end position="53"/>
    </location>
</feature>
<dbReference type="RefSeq" id="WP_163820671.1">
    <property type="nucleotide sequence ID" value="NZ_JAAGOB010000014.1"/>
</dbReference>
<dbReference type="GO" id="GO:0015833">
    <property type="term" value="P:peptide transport"/>
    <property type="evidence" value="ECO:0007669"/>
    <property type="project" value="TreeGrafter"/>
</dbReference>
<reference evidence="4 5" key="1">
    <citation type="submission" date="2020-02" db="EMBL/GenBank/DDBJ databases">
        <authorList>
            <person name="Li X.-J."/>
            <person name="Feng X.-M."/>
        </authorList>
    </citation>
    <scope>NUCLEOTIDE SEQUENCE [LARGE SCALE GENOMIC DNA]</scope>
    <source>
        <strain evidence="4 5">CGMCC 4.7225</strain>
    </source>
</reference>
<feature type="domain" description="Solute-binding protein family 5" evidence="3">
    <location>
        <begin position="111"/>
        <end position="478"/>
    </location>
</feature>
<keyword evidence="2" id="KW-0732">Signal</keyword>
<evidence type="ECO:0000256" key="1">
    <source>
        <dbReference type="SAM" id="MobiDB-lite"/>
    </source>
</evidence>
<sequence length="603" mass="65305">MTRATRNIVDNVPQLIGRRTFLAATIAAAAAASAACGFGDDGSDNNTSDEDDANNSGGGSEPQRGGTLRQSMIPVTHLDPAVSGNSSFGQIMMIGLWEGLVVIDADDPSQVLPGVAESWDISNDGLTYTFHLRSDATWSNGDPVTVSDFEWNWKRILTPGIAGEGAPSFNASTTRIVGAGAYMNGETTDFTTVGVTALDDATFELTLEEPNPDFLIHLAGYWALPLHPATVEELGEAWLDPENWVSNGAYVLDSFRVNQGAVLLPNEHYWDADSYYLDRWEVTFNDGGTTADLLAYQQGEIDITGRIEDDLEAVTTSDVADELMTSPTNQVRRLIVMNSKNPALHDVRVRQALAMSIDREALAGVAKPAVAGNSLVPSAVPEYDQVPGIEYNVDQAQSLLQDAGYADGEGMPTVSLLDFQQSPWVEAIAQMWRENLNINVELDIVEIGVYVEKRDAVHPEDYTGFYIQNGAINPPTFLATAQSAIPGAPTINGTNLVPPEIGEDVLAAQENGTAPADVYAMIEGNRHPELEECVTLLREAIGERDEATQNDLLIQASTAWNETYTLIPVLWGGYNLLVKPRVQNLKPWIYPTIFTTKGVTIDG</sequence>
<dbReference type="Gene3D" id="3.90.76.10">
    <property type="entry name" value="Dipeptide-binding Protein, Domain 1"/>
    <property type="match status" value="1"/>
</dbReference>
<feature type="region of interest" description="Disordered" evidence="1">
    <location>
        <begin position="42"/>
        <end position="67"/>
    </location>
</feature>
<dbReference type="GO" id="GO:0042597">
    <property type="term" value="C:periplasmic space"/>
    <property type="evidence" value="ECO:0007669"/>
    <property type="project" value="UniProtKB-ARBA"/>
</dbReference>
<evidence type="ECO:0000313" key="4">
    <source>
        <dbReference type="EMBL" id="NED97879.1"/>
    </source>
</evidence>
<gene>
    <name evidence="4" type="ORF">G1H11_21505</name>
</gene>
<keyword evidence="5" id="KW-1185">Reference proteome</keyword>
<dbReference type="Proteomes" id="UP000469185">
    <property type="component" value="Unassembled WGS sequence"/>
</dbReference>
<dbReference type="Gene3D" id="3.10.105.10">
    <property type="entry name" value="Dipeptide-binding Protein, Domain 3"/>
    <property type="match status" value="1"/>
</dbReference>
<dbReference type="Pfam" id="PF00496">
    <property type="entry name" value="SBP_bac_5"/>
    <property type="match status" value="1"/>
</dbReference>
<dbReference type="SUPFAM" id="SSF53850">
    <property type="entry name" value="Periplasmic binding protein-like II"/>
    <property type="match status" value="1"/>
</dbReference>
<dbReference type="PANTHER" id="PTHR30290:SF83">
    <property type="entry name" value="ABC TRANSPORTER SUBSTRATE-BINDING PROTEIN"/>
    <property type="match status" value="1"/>
</dbReference>
<accession>A0A6N9YSU4</accession>
<name>A0A6N9YSU4_9ACTN</name>
<evidence type="ECO:0000256" key="2">
    <source>
        <dbReference type="SAM" id="SignalP"/>
    </source>
</evidence>
<evidence type="ECO:0000313" key="5">
    <source>
        <dbReference type="Proteomes" id="UP000469185"/>
    </source>
</evidence>
<dbReference type="InterPro" id="IPR039424">
    <property type="entry name" value="SBP_5"/>
</dbReference>
<dbReference type="InterPro" id="IPR000914">
    <property type="entry name" value="SBP_5_dom"/>
</dbReference>
<proteinExistence type="predicted"/>
<dbReference type="AlphaFoldDB" id="A0A6N9YSU4"/>
<organism evidence="4 5">
    <name type="scientific">Phytoactinopolyspora alkaliphila</name>
    <dbReference type="NCBI Taxonomy" id="1783498"/>
    <lineage>
        <taxon>Bacteria</taxon>
        <taxon>Bacillati</taxon>
        <taxon>Actinomycetota</taxon>
        <taxon>Actinomycetes</taxon>
        <taxon>Jiangellales</taxon>
        <taxon>Jiangellaceae</taxon>
        <taxon>Phytoactinopolyspora</taxon>
    </lineage>
</organism>